<keyword evidence="4" id="KW-1185">Reference proteome</keyword>
<dbReference type="PROSITE" id="PS51263">
    <property type="entry name" value="ADF_H"/>
    <property type="match status" value="1"/>
</dbReference>
<dbReference type="STRING" id="595528.A0A0D2X4S9"/>
<dbReference type="eggNOG" id="KOG1736">
    <property type="taxonomic scope" value="Eukaryota"/>
</dbReference>
<evidence type="ECO:0000259" key="2">
    <source>
        <dbReference type="PROSITE" id="PS51263"/>
    </source>
</evidence>
<dbReference type="Gene3D" id="3.40.20.10">
    <property type="entry name" value="Severin"/>
    <property type="match status" value="1"/>
</dbReference>
<gene>
    <name evidence="3" type="ORF">CAOG_006891</name>
</gene>
<reference evidence="3" key="1">
    <citation type="submission" date="2011-02" db="EMBL/GenBank/DDBJ databases">
        <title>The Genome Sequence of Capsaspora owczarzaki ATCC 30864.</title>
        <authorList>
            <consortium name="The Broad Institute Genome Sequencing Platform"/>
            <person name="Russ C."/>
            <person name="Cuomo C."/>
            <person name="Burger G."/>
            <person name="Gray M.W."/>
            <person name="Holland P.W.H."/>
            <person name="King N."/>
            <person name="Lang F.B.F."/>
            <person name="Roger A.J."/>
            <person name="Ruiz-Trillo I."/>
            <person name="Young S.K."/>
            <person name="Zeng Q."/>
            <person name="Gargeya S."/>
            <person name="Alvarado L."/>
            <person name="Berlin A."/>
            <person name="Chapman S.B."/>
            <person name="Chen Z."/>
            <person name="Freedman E."/>
            <person name="Gellesch M."/>
            <person name="Goldberg J."/>
            <person name="Griggs A."/>
            <person name="Gujja S."/>
            <person name="Heilman E."/>
            <person name="Heiman D."/>
            <person name="Howarth C."/>
            <person name="Mehta T."/>
            <person name="Neiman D."/>
            <person name="Pearson M."/>
            <person name="Roberts A."/>
            <person name="Saif S."/>
            <person name="Shea T."/>
            <person name="Shenoy N."/>
            <person name="Sisk P."/>
            <person name="Stolte C."/>
            <person name="Sykes S."/>
            <person name="White J."/>
            <person name="Yandava C."/>
            <person name="Haas B."/>
            <person name="Nusbaum C."/>
            <person name="Birren B."/>
        </authorList>
    </citation>
    <scope>NUCLEOTIDE SEQUENCE</scope>
    <source>
        <strain evidence="3">ATCC 30864</strain>
    </source>
</reference>
<feature type="domain" description="ADF-H" evidence="2">
    <location>
        <begin position="1"/>
        <end position="137"/>
    </location>
</feature>
<dbReference type="OrthoDB" id="3919494at2759"/>
<dbReference type="Proteomes" id="UP000008743">
    <property type="component" value="Unassembled WGS sequence"/>
</dbReference>
<dbReference type="InterPro" id="IPR011171">
    <property type="entry name" value="GMF"/>
</dbReference>
<dbReference type="AlphaFoldDB" id="A0A0D2X4S9"/>
<comment type="similarity">
    <text evidence="1">Belongs to the actin-binding proteins ADF family. GMF subfamily.</text>
</comment>
<dbReference type="EMBL" id="KE346371">
    <property type="protein sequence ID" value="KJE96589.1"/>
    <property type="molecule type" value="Genomic_DNA"/>
</dbReference>
<dbReference type="EMBL" id="KE346371">
    <property type="protein sequence ID" value="KJE96590.1"/>
    <property type="molecule type" value="Genomic_DNA"/>
</dbReference>
<name>A0A0D2X4S9_CAPO3</name>
<dbReference type="GO" id="GO:0034316">
    <property type="term" value="P:negative regulation of Arp2/3 complex-mediated actin nucleation"/>
    <property type="evidence" value="ECO:0007669"/>
    <property type="project" value="TreeGrafter"/>
</dbReference>
<accession>A0A0D2X4S9</accession>
<organism evidence="3 4">
    <name type="scientific">Capsaspora owczarzaki (strain ATCC 30864)</name>
    <dbReference type="NCBI Taxonomy" id="595528"/>
    <lineage>
        <taxon>Eukaryota</taxon>
        <taxon>Filasterea</taxon>
        <taxon>Capsaspora</taxon>
    </lineage>
</organism>
<dbReference type="PANTHER" id="PTHR11249">
    <property type="entry name" value="GLIAL FACTOR NATURATION FACTOR"/>
    <property type="match status" value="1"/>
</dbReference>
<dbReference type="GO" id="GO:0071846">
    <property type="term" value="P:actin filament debranching"/>
    <property type="evidence" value="ECO:0007669"/>
    <property type="project" value="InterPro"/>
</dbReference>
<protein>
    <recommendedName>
        <fullName evidence="2">ADF-H domain-containing protein</fullName>
    </recommendedName>
</protein>
<dbReference type="GO" id="GO:0003779">
    <property type="term" value="F:actin binding"/>
    <property type="evidence" value="ECO:0007669"/>
    <property type="project" value="InterPro"/>
</dbReference>
<dbReference type="RefSeq" id="XP_004344512.2">
    <property type="nucleotide sequence ID" value="XM_004344462.2"/>
</dbReference>
<proteinExistence type="inferred from homology"/>
<evidence type="ECO:0000256" key="1">
    <source>
        <dbReference type="ARBA" id="ARBA00010055"/>
    </source>
</evidence>
<evidence type="ECO:0000313" key="4">
    <source>
        <dbReference type="Proteomes" id="UP000008743"/>
    </source>
</evidence>
<dbReference type="InParanoid" id="A0A0D2X4S9"/>
<dbReference type="PANTHER" id="PTHR11249:SF2">
    <property type="entry name" value="GLIA MATURATION FACTOR"/>
    <property type="match status" value="1"/>
</dbReference>
<dbReference type="SUPFAM" id="SSF55753">
    <property type="entry name" value="Actin depolymerizing proteins"/>
    <property type="match status" value="1"/>
</dbReference>
<reference evidence="4" key="2">
    <citation type="submission" date="2011-02" db="EMBL/GenBank/DDBJ databases">
        <title>The Genome Sequence of Capsaspora owczarzaki ATCC 30864.</title>
        <authorList>
            <person name="Russ C."/>
            <person name="Cuomo C."/>
            <person name="Burger G."/>
            <person name="Gray M.W."/>
            <person name="Holland P.W.H."/>
            <person name="King N."/>
            <person name="Lang F.B.F."/>
            <person name="Roger A.J."/>
            <person name="Ruiz-Trillo I."/>
            <person name="Young S.K."/>
            <person name="Zeng Q."/>
            <person name="Gargeya S."/>
            <person name="Alvarado L."/>
            <person name="Berlin A."/>
            <person name="Chapman S.B."/>
            <person name="Chen Z."/>
            <person name="Freedman E."/>
            <person name="Gellesch M."/>
            <person name="Goldberg J."/>
            <person name="Griggs A."/>
            <person name="Gujja S."/>
            <person name="Heilman E."/>
            <person name="Heiman D."/>
            <person name="Howarth C."/>
            <person name="Mehta T."/>
            <person name="Neiman D."/>
            <person name="Pearson M."/>
            <person name="Roberts A."/>
            <person name="Saif S."/>
            <person name="Shea T."/>
            <person name="Shenoy N."/>
            <person name="Sisk P."/>
            <person name="Stolte C."/>
            <person name="Sykes S."/>
            <person name="White J."/>
            <person name="Yandava C."/>
            <person name="Haas B."/>
            <person name="Nusbaum C."/>
            <person name="Birren B."/>
        </authorList>
    </citation>
    <scope>NUCLEOTIDE SEQUENCE</scope>
    <source>
        <strain evidence="4">ATCC 30864</strain>
    </source>
</reference>
<sequence length="160" mass="17441">MAVAIPSAVSDAITALLSSGTPGDALILSIDKNKNEFIIGSSLNGVTPEEIAEELPESVPRLIVARFNVPVDEQHVREYIVLLHFNPLSCSTPLMRTYSAAKNDLLNGIKLLKERAREFELNDERDFNPTWFGVKMRGLTGKAGNPLPGQYSSGGFDGRI</sequence>
<dbReference type="InterPro" id="IPR002108">
    <property type="entry name" value="ADF-H"/>
</dbReference>
<dbReference type="SMART" id="SM00102">
    <property type="entry name" value="ADF"/>
    <property type="match status" value="1"/>
</dbReference>
<evidence type="ECO:0000313" key="3">
    <source>
        <dbReference type="EMBL" id="KJE96589.1"/>
    </source>
</evidence>
<dbReference type="GO" id="GO:0030864">
    <property type="term" value="C:cortical actin cytoskeleton"/>
    <property type="evidence" value="ECO:0007669"/>
    <property type="project" value="TreeGrafter"/>
</dbReference>
<dbReference type="InterPro" id="IPR029006">
    <property type="entry name" value="ADF-H/Gelsolin-like_dom_sf"/>
</dbReference>
<dbReference type="Pfam" id="PF00241">
    <property type="entry name" value="Cofilin_ADF"/>
    <property type="match status" value="1"/>
</dbReference>
<dbReference type="GO" id="GO:0071933">
    <property type="term" value="F:Arp2/3 complex binding"/>
    <property type="evidence" value="ECO:0007669"/>
    <property type="project" value="InterPro"/>
</dbReference>